<evidence type="ECO:0000256" key="7">
    <source>
        <dbReference type="ARBA" id="ARBA00022679"/>
    </source>
</evidence>
<evidence type="ECO:0000256" key="4">
    <source>
        <dbReference type="ARBA" id="ARBA00013346"/>
    </source>
</evidence>
<dbReference type="PANTHER" id="PTHR11579:SF0">
    <property type="entry name" value="PROTEIN-L-ISOASPARTATE(D-ASPARTATE) O-METHYLTRANSFERASE"/>
    <property type="match status" value="1"/>
</dbReference>
<comment type="subcellular location">
    <subcellularLocation>
        <location evidence="1">Cytoplasm</location>
    </subcellularLocation>
</comment>
<dbReference type="EMBL" id="JADBDY010000001">
    <property type="protein sequence ID" value="MBE1456030.1"/>
    <property type="molecule type" value="Genomic_DNA"/>
</dbReference>
<gene>
    <name evidence="13" type="ORF">H4W79_000244</name>
</gene>
<keyword evidence="6" id="KW-0489">Methyltransferase</keyword>
<keyword evidence="7" id="KW-0808">Transferase</keyword>
<proteinExistence type="inferred from homology"/>
<dbReference type="PANTHER" id="PTHR11579">
    <property type="entry name" value="PROTEIN-L-ISOASPARTATE O-METHYLTRANSFERASE"/>
    <property type="match status" value="1"/>
</dbReference>
<dbReference type="Pfam" id="PF01135">
    <property type="entry name" value="PCMT"/>
    <property type="match status" value="1"/>
</dbReference>
<keyword evidence="8" id="KW-0949">S-adenosyl-L-methionine</keyword>
<organism evidence="13 14">
    <name type="scientific">Nocardiopsis terrae</name>
    <dbReference type="NCBI Taxonomy" id="372655"/>
    <lineage>
        <taxon>Bacteria</taxon>
        <taxon>Bacillati</taxon>
        <taxon>Actinomycetota</taxon>
        <taxon>Actinomycetes</taxon>
        <taxon>Streptosporangiales</taxon>
        <taxon>Nocardiopsidaceae</taxon>
        <taxon>Nocardiopsis</taxon>
    </lineage>
</organism>
<evidence type="ECO:0000256" key="5">
    <source>
        <dbReference type="ARBA" id="ARBA00022490"/>
    </source>
</evidence>
<dbReference type="InterPro" id="IPR029063">
    <property type="entry name" value="SAM-dependent_MTases_sf"/>
</dbReference>
<dbReference type="Gene3D" id="3.40.50.150">
    <property type="entry name" value="Vaccinia Virus protein VP39"/>
    <property type="match status" value="1"/>
</dbReference>
<evidence type="ECO:0000313" key="13">
    <source>
        <dbReference type="EMBL" id="MBE1456030.1"/>
    </source>
</evidence>
<evidence type="ECO:0000256" key="10">
    <source>
        <dbReference type="ARBA" id="ARBA00031323"/>
    </source>
</evidence>
<evidence type="ECO:0000256" key="9">
    <source>
        <dbReference type="ARBA" id="ARBA00030757"/>
    </source>
</evidence>
<dbReference type="RefSeq" id="WP_191275469.1">
    <property type="nucleotide sequence ID" value="NZ_BMXJ01000009.1"/>
</dbReference>
<evidence type="ECO:0000256" key="3">
    <source>
        <dbReference type="ARBA" id="ARBA00011890"/>
    </source>
</evidence>
<comment type="similarity">
    <text evidence="2">Belongs to the methyltransferase superfamily. L-isoaspartyl/D-aspartyl protein methyltransferase family.</text>
</comment>
<evidence type="ECO:0000256" key="11">
    <source>
        <dbReference type="ARBA" id="ARBA00031350"/>
    </source>
</evidence>
<keyword evidence="14" id="KW-1185">Reference proteome</keyword>
<evidence type="ECO:0000256" key="12">
    <source>
        <dbReference type="SAM" id="MobiDB-lite"/>
    </source>
</evidence>
<evidence type="ECO:0000256" key="2">
    <source>
        <dbReference type="ARBA" id="ARBA00005369"/>
    </source>
</evidence>
<reference evidence="13 14" key="1">
    <citation type="submission" date="2020-10" db="EMBL/GenBank/DDBJ databases">
        <title>Sequencing the genomes of 1000 actinobacteria strains.</title>
        <authorList>
            <person name="Klenk H.-P."/>
        </authorList>
    </citation>
    <scope>NUCLEOTIDE SEQUENCE [LARGE SCALE GENOMIC DNA]</scope>
    <source>
        <strain evidence="13 14">DSM 45157</strain>
    </source>
</reference>
<dbReference type="Proteomes" id="UP000598217">
    <property type="component" value="Unassembled WGS sequence"/>
</dbReference>
<dbReference type="SUPFAM" id="SSF53335">
    <property type="entry name" value="S-adenosyl-L-methionine-dependent methyltransferases"/>
    <property type="match status" value="1"/>
</dbReference>
<evidence type="ECO:0000313" key="14">
    <source>
        <dbReference type="Proteomes" id="UP000598217"/>
    </source>
</evidence>
<dbReference type="CDD" id="cd02440">
    <property type="entry name" value="AdoMet_MTases"/>
    <property type="match status" value="1"/>
</dbReference>
<name>A0ABR9HB57_9ACTN</name>
<accession>A0ABR9HB57</accession>
<dbReference type="EC" id="2.1.1.77" evidence="3"/>
<dbReference type="InterPro" id="IPR000682">
    <property type="entry name" value="PCMT"/>
</dbReference>
<comment type="caution">
    <text evidence="13">The sequence shown here is derived from an EMBL/GenBank/DDBJ whole genome shotgun (WGS) entry which is preliminary data.</text>
</comment>
<keyword evidence="5" id="KW-0963">Cytoplasm</keyword>
<evidence type="ECO:0000256" key="1">
    <source>
        <dbReference type="ARBA" id="ARBA00004496"/>
    </source>
</evidence>
<evidence type="ECO:0000256" key="6">
    <source>
        <dbReference type="ARBA" id="ARBA00022603"/>
    </source>
</evidence>
<evidence type="ECO:0000256" key="8">
    <source>
        <dbReference type="ARBA" id="ARBA00022691"/>
    </source>
</evidence>
<protein>
    <recommendedName>
        <fullName evidence="4">Protein-L-isoaspartate O-methyltransferase</fullName>
        <ecNumber evidence="3">2.1.1.77</ecNumber>
    </recommendedName>
    <alternativeName>
        <fullName evidence="11">L-isoaspartyl protein carboxyl methyltransferase</fullName>
    </alternativeName>
    <alternativeName>
        <fullName evidence="9">Protein L-isoaspartyl methyltransferase</fullName>
    </alternativeName>
    <alternativeName>
        <fullName evidence="10">Protein-beta-aspartate methyltransferase</fullName>
    </alternativeName>
</protein>
<feature type="region of interest" description="Disordered" evidence="12">
    <location>
        <begin position="244"/>
        <end position="268"/>
    </location>
</feature>
<sequence length="379" mass="40814">MSGHTVGMDHVPLAQALAARLRSQGTPEHIARLFAQVPRHRFLPDTVWGEDRTRYDRAADPAEWMRVAYTDQALTTQRDDGAPGGMGVPTSSSSAPSVMARMLAAAGIESAHRVLEIGTGTGYNAALLSQLLGSGSVATVEIDPELAGAARAALSAAGFHPDVRTGDGERTGGLPSYDRLIATCTVSEVPAAWLRHMRGRGRIVTPWAPTPGLPGGVLAVLDATRNHAQGRFEGGLSFMWARGQRRPGRSAPGPEAVADSTEQVPGDPREPWLDGERALLLSLLMPGWSYGLRMGEDATDPCVWLASTTCSSWARLHADGRVEQGGTRALFEEADRAWRIWEGWNRPAVSDFGLTVDPDRQTQTVWVHGPRHSLWSVRG</sequence>